<evidence type="ECO:0000313" key="4">
    <source>
        <dbReference type="Proteomes" id="UP001500325"/>
    </source>
</evidence>
<comment type="caution">
    <text evidence="3">The sequence shown here is derived from an EMBL/GenBank/DDBJ whole genome shotgun (WGS) entry which is preliminary data.</text>
</comment>
<feature type="transmembrane region" description="Helical" evidence="2">
    <location>
        <begin position="7"/>
        <end position="28"/>
    </location>
</feature>
<dbReference type="InterPro" id="IPR036890">
    <property type="entry name" value="HATPase_C_sf"/>
</dbReference>
<reference evidence="4" key="1">
    <citation type="journal article" date="2019" name="Int. J. Syst. Evol. Microbiol.">
        <title>The Global Catalogue of Microorganisms (GCM) 10K type strain sequencing project: providing services to taxonomists for standard genome sequencing and annotation.</title>
        <authorList>
            <consortium name="The Broad Institute Genomics Platform"/>
            <consortium name="The Broad Institute Genome Sequencing Center for Infectious Disease"/>
            <person name="Wu L."/>
            <person name="Ma J."/>
        </authorList>
    </citation>
    <scope>NUCLEOTIDE SEQUENCE [LARGE SCALE GENOMIC DNA]</scope>
    <source>
        <strain evidence="4">JCM 18055</strain>
    </source>
</reference>
<dbReference type="EMBL" id="BAABIC010000020">
    <property type="protein sequence ID" value="GAA4704422.1"/>
    <property type="molecule type" value="Genomic_DNA"/>
</dbReference>
<evidence type="ECO:0000313" key="3">
    <source>
        <dbReference type="EMBL" id="GAA4704422.1"/>
    </source>
</evidence>
<keyword evidence="4" id="KW-1185">Reference proteome</keyword>
<keyword evidence="2" id="KW-0812">Transmembrane</keyword>
<dbReference type="SUPFAM" id="SSF55781">
    <property type="entry name" value="GAF domain-like"/>
    <property type="match status" value="1"/>
</dbReference>
<dbReference type="RefSeq" id="WP_345383202.1">
    <property type="nucleotide sequence ID" value="NZ_BAABIC010000020.1"/>
</dbReference>
<keyword evidence="2" id="KW-1133">Transmembrane helix</keyword>
<name>A0ABP8XD46_9PSEU</name>
<keyword evidence="1" id="KW-0175">Coiled coil</keyword>
<organism evidence="3 4">
    <name type="scientific">Pseudonocardia yuanmonensis</name>
    <dbReference type="NCBI Taxonomy" id="1095914"/>
    <lineage>
        <taxon>Bacteria</taxon>
        <taxon>Bacillati</taxon>
        <taxon>Actinomycetota</taxon>
        <taxon>Actinomycetes</taxon>
        <taxon>Pseudonocardiales</taxon>
        <taxon>Pseudonocardiaceae</taxon>
        <taxon>Pseudonocardia</taxon>
    </lineage>
</organism>
<sequence length="443" mass="46996">MERWAALGLRAALVGGAVLVVFAVLVVLPPVLLDTGLGQIGVLLPFLAALVCAVGAARLRPVLDRVVERLTHTRGTTPYSALAEAAARIRSGTPDSALPGLAEVLAEGTGAREARVWLAVSDRLVTAAVHPPREGVDPAGETVPNLAVLLGGEDPERRADHVVPIVEGQTLRAVLAIRKSTAITPADQQLMRDVAGGAGLLLRGVAMNTELRDRVRRAAELAAELERSRERLATARDVERRRLVGELSHATTDRLATLRIVLDGARQDLGGSAPEPARAASALRRAGTQLDELLERFRLIARGVYPQVLRDQGPVGALEEVAADLDRPVRLAGAPEDRLPWEVESGVYYVAASALQWLAASKGPELEVELTHAEGRLAVRVVDPRPGFAPGELRAALAGDLERLAALGGEAGLTTDEDGRLVLTASLPERLEPAVEVAREVRV</sequence>
<proteinExistence type="predicted"/>
<feature type="coiled-coil region" evidence="1">
    <location>
        <begin position="208"/>
        <end position="238"/>
    </location>
</feature>
<evidence type="ECO:0000256" key="2">
    <source>
        <dbReference type="SAM" id="Phobius"/>
    </source>
</evidence>
<protein>
    <recommendedName>
        <fullName evidence="5">Signal transduction histidine kinase</fullName>
    </recommendedName>
</protein>
<evidence type="ECO:0000256" key="1">
    <source>
        <dbReference type="SAM" id="Coils"/>
    </source>
</evidence>
<dbReference type="Gene3D" id="3.30.565.10">
    <property type="entry name" value="Histidine kinase-like ATPase, C-terminal domain"/>
    <property type="match status" value="1"/>
</dbReference>
<keyword evidence="2" id="KW-0472">Membrane</keyword>
<dbReference type="Proteomes" id="UP001500325">
    <property type="component" value="Unassembled WGS sequence"/>
</dbReference>
<gene>
    <name evidence="3" type="ORF">GCM10023215_50130</name>
</gene>
<feature type="transmembrane region" description="Helical" evidence="2">
    <location>
        <begin position="40"/>
        <end position="59"/>
    </location>
</feature>
<accession>A0ABP8XD46</accession>
<evidence type="ECO:0008006" key="5">
    <source>
        <dbReference type="Google" id="ProtNLM"/>
    </source>
</evidence>